<evidence type="ECO:0000256" key="4">
    <source>
        <dbReference type="ARBA" id="ARBA00022840"/>
    </source>
</evidence>
<accession>A0AAN7W2J3</accession>
<comment type="caution">
    <text evidence="8">The sequence shown here is derived from an EMBL/GenBank/DDBJ whole genome shotgun (WGS) entry which is preliminary data.</text>
</comment>
<dbReference type="HAMAP" id="MF_00044">
    <property type="entry name" value="Asp_tRNA_synth_type1"/>
    <property type="match status" value="1"/>
</dbReference>
<dbReference type="NCBIfam" id="TIGR00459">
    <property type="entry name" value="aspS_bact"/>
    <property type="match status" value="1"/>
</dbReference>
<dbReference type="NCBIfam" id="NF001750">
    <property type="entry name" value="PRK00476.1"/>
    <property type="match status" value="1"/>
</dbReference>
<dbReference type="PROSITE" id="PS50862">
    <property type="entry name" value="AA_TRNA_LIGASE_II"/>
    <property type="match status" value="1"/>
</dbReference>
<dbReference type="InterPro" id="IPR004524">
    <property type="entry name" value="Asp-tRNA-ligase_1"/>
</dbReference>
<keyword evidence="4" id="KW-0067">ATP-binding</keyword>
<evidence type="ECO:0000256" key="3">
    <source>
        <dbReference type="ARBA" id="ARBA00022741"/>
    </source>
</evidence>
<dbReference type="SUPFAM" id="SSF55681">
    <property type="entry name" value="Class II aaRS and biotin synthetases"/>
    <property type="match status" value="1"/>
</dbReference>
<dbReference type="SUPFAM" id="SSF50249">
    <property type="entry name" value="Nucleic acid-binding proteins"/>
    <property type="match status" value="1"/>
</dbReference>
<keyword evidence="9" id="KW-1185">Reference proteome</keyword>
<evidence type="ECO:0000313" key="9">
    <source>
        <dbReference type="Proteomes" id="UP001306508"/>
    </source>
</evidence>
<dbReference type="InterPro" id="IPR045864">
    <property type="entry name" value="aa-tRNA-synth_II/BPL/LPL"/>
</dbReference>
<evidence type="ECO:0000256" key="1">
    <source>
        <dbReference type="ARBA" id="ARBA00006303"/>
    </source>
</evidence>
<keyword evidence="2" id="KW-0436">Ligase</keyword>
<dbReference type="Gene3D" id="3.30.930.10">
    <property type="entry name" value="Bira Bifunctional Protein, Domain 2"/>
    <property type="match status" value="1"/>
</dbReference>
<reference evidence="9" key="1">
    <citation type="submission" date="2023-07" db="EMBL/GenBank/DDBJ databases">
        <title>A draft genome of Kazachstania heterogenica Y-27499.</title>
        <authorList>
            <person name="Donic C."/>
            <person name="Kralova J.S."/>
            <person name="Fidel L."/>
            <person name="Ben-Dor S."/>
            <person name="Jung S."/>
        </authorList>
    </citation>
    <scope>NUCLEOTIDE SEQUENCE [LARGE SCALE GENOMIC DNA]</scope>
    <source>
        <strain evidence="9">Y27499</strain>
    </source>
</reference>
<evidence type="ECO:0000313" key="8">
    <source>
        <dbReference type="EMBL" id="KAK5779766.1"/>
    </source>
</evidence>
<dbReference type="GO" id="GO:0005739">
    <property type="term" value="C:mitochondrion"/>
    <property type="evidence" value="ECO:0007669"/>
    <property type="project" value="TreeGrafter"/>
</dbReference>
<evidence type="ECO:0000256" key="6">
    <source>
        <dbReference type="ARBA" id="ARBA00023146"/>
    </source>
</evidence>
<dbReference type="EMBL" id="JAWIZZ010000046">
    <property type="protein sequence ID" value="KAK5779766.1"/>
    <property type="molecule type" value="Genomic_DNA"/>
</dbReference>
<dbReference type="InterPro" id="IPR004364">
    <property type="entry name" value="Aa-tRNA-synt_II"/>
</dbReference>
<dbReference type="Gene3D" id="2.40.50.140">
    <property type="entry name" value="Nucleic acid-binding proteins"/>
    <property type="match status" value="1"/>
</dbReference>
<dbReference type="InterPro" id="IPR004115">
    <property type="entry name" value="GAD-like_sf"/>
</dbReference>
<dbReference type="GO" id="GO:0004815">
    <property type="term" value="F:aspartate-tRNA ligase activity"/>
    <property type="evidence" value="ECO:0007669"/>
    <property type="project" value="TreeGrafter"/>
</dbReference>
<dbReference type="InterPro" id="IPR006195">
    <property type="entry name" value="aa-tRNA-synth_II"/>
</dbReference>
<dbReference type="PANTHER" id="PTHR22594">
    <property type="entry name" value="ASPARTYL/LYSYL-TRNA SYNTHETASE"/>
    <property type="match status" value="1"/>
</dbReference>
<dbReference type="Gene3D" id="3.30.1360.30">
    <property type="entry name" value="GAD-like domain"/>
    <property type="match status" value="1"/>
</dbReference>
<dbReference type="GO" id="GO:0005524">
    <property type="term" value="F:ATP binding"/>
    <property type="evidence" value="ECO:0007669"/>
    <property type="project" value="UniProtKB-KW"/>
</dbReference>
<evidence type="ECO:0000256" key="5">
    <source>
        <dbReference type="ARBA" id="ARBA00022917"/>
    </source>
</evidence>
<dbReference type="PANTHER" id="PTHR22594:SF5">
    <property type="entry name" value="ASPARTATE--TRNA LIGASE, MITOCHONDRIAL"/>
    <property type="match status" value="1"/>
</dbReference>
<keyword evidence="6" id="KW-0030">Aminoacyl-tRNA synthetase</keyword>
<dbReference type="InterPro" id="IPR002312">
    <property type="entry name" value="Asp/Asn-tRNA-synth_IIb"/>
</dbReference>
<dbReference type="Proteomes" id="UP001306508">
    <property type="component" value="Unassembled WGS sequence"/>
</dbReference>
<feature type="domain" description="Aminoacyl-transfer RNA synthetases class-II family profile" evidence="7">
    <location>
        <begin position="177"/>
        <end position="638"/>
    </location>
</feature>
<name>A0AAN7W2J3_9SACH</name>
<dbReference type="Pfam" id="PF00152">
    <property type="entry name" value="tRNA-synt_2"/>
    <property type="match status" value="1"/>
</dbReference>
<dbReference type="PRINTS" id="PR01042">
    <property type="entry name" value="TRNASYNTHASP"/>
</dbReference>
<sequence>MSFPNKKVIENKFHFEEVTTSINDALTKYKSFLNDTTKNSFVINGWIDSPVKKIGNKLYFATLRDPYGTRIQLVDKHEPSLLKACNSVESCVQIKGQLSLKKQPKKNPTKTQSNQQQEYEIILSDLITLNKASVKPSQLIDQQYDRKVLKTNYPPEYRYLQLRVPQKQLLLRKRFQVNHFMRQWLYANDFIEVETPILFKPTPEGAREFVVPTRTIDKASGKPLFYSLTQSPQQYKQLLMASGIPRYFQFAKCFRDEDLRKDRQPEFTQLDMEISFVKDTKVRSLIQELIIKVWTEKGDSKTLYTCDSNKLIDSKITLTLNSMTYNEVMTLYGIDKPNLIAPNLKIINISEITGCTSEDNTDFPIIECLVLKGIIDKSHIENDYENRWKHLLDPKNYNFRAPFGVPITSNALCKKWFEKVPLLSAINKCPNSKNIVEKLDESLKLSPGDLIFVSNRQPDHAIFENPTPLGRLRQLILSKPEMSTLFRETPGPNDDVAIWVVDFPLFSPVEEVNLGENQQYPTYIKGKYVSTHHPFTMVKLSTLENLKNDPLKCIGKHYDLVMNGVELGGGSQRVHDHELQDYIFKHILKIDNSHELFGHLLEAFKNGTPPHSGFAIGFDRMCTILFNRTSIRDVIAFPKSITGADQIIKSPALVNDEFLKDYHVTQFIGNNKH</sequence>
<dbReference type="AlphaFoldDB" id="A0AAN7W2J3"/>
<keyword evidence="3" id="KW-0547">Nucleotide-binding</keyword>
<evidence type="ECO:0000256" key="2">
    <source>
        <dbReference type="ARBA" id="ARBA00022598"/>
    </source>
</evidence>
<comment type="similarity">
    <text evidence="1">Belongs to the class-II aminoacyl-tRNA synthetase family. Type 1 subfamily.</text>
</comment>
<protein>
    <recommendedName>
        <fullName evidence="7">Aminoacyl-transfer RNA synthetases class-II family profile domain-containing protein</fullName>
    </recommendedName>
</protein>
<dbReference type="GO" id="GO:0006422">
    <property type="term" value="P:aspartyl-tRNA aminoacylation"/>
    <property type="evidence" value="ECO:0007669"/>
    <property type="project" value="TreeGrafter"/>
</dbReference>
<organism evidence="8 9">
    <name type="scientific">Arxiozyma heterogenica</name>
    <dbReference type="NCBI Taxonomy" id="278026"/>
    <lineage>
        <taxon>Eukaryota</taxon>
        <taxon>Fungi</taxon>
        <taxon>Dikarya</taxon>
        <taxon>Ascomycota</taxon>
        <taxon>Saccharomycotina</taxon>
        <taxon>Saccharomycetes</taxon>
        <taxon>Saccharomycetales</taxon>
        <taxon>Saccharomycetaceae</taxon>
        <taxon>Arxiozyma</taxon>
    </lineage>
</organism>
<keyword evidence="5" id="KW-0648">Protein biosynthesis</keyword>
<gene>
    <name evidence="8" type="ORF">RI543_002888</name>
</gene>
<dbReference type="InterPro" id="IPR012340">
    <property type="entry name" value="NA-bd_OB-fold"/>
</dbReference>
<proteinExistence type="inferred from homology"/>
<evidence type="ECO:0000259" key="7">
    <source>
        <dbReference type="PROSITE" id="PS50862"/>
    </source>
</evidence>